<dbReference type="GO" id="GO:0043138">
    <property type="term" value="F:3'-5' DNA helicase activity"/>
    <property type="evidence" value="ECO:0007669"/>
    <property type="project" value="TreeGrafter"/>
</dbReference>
<comment type="caution">
    <text evidence="4">The sequence shown here is derived from an EMBL/GenBank/DDBJ whole genome shotgun (WGS) entry which is preliminary data.</text>
</comment>
<dbReference type="Gene3D" id="3.40.50.300">
    <property type="entry name" value="P-loop containing nucleotide triphosphate hydrolases"/>
    <property type="match status" value="1"/>
</dbReference>
<feature type="compositionally biased region" description="Polar residues" evidence="2">
    <location>
        <begin position="203"/>
        <end position="226"/>
    </location>
</feature>
<organism evidence="4 5">
    <name type="scientific">Friedmanniomyces endolithicus</name>
    <dbReference type="NCBI Taxonomy" id="329885"/>
    <lineage>
        <taxon>Eukaryota</taxon>
        <taxon>Fungi</taxon>
        <taxon>Dikarya</taxon>
        <taxon>Ascomycota</taxon>
        <taxon>Pezizomycotina</taxon>
        <taxon>Dothideomycetes</taxon>
        <taxon>Dothideomycetidae</taxon>
        <taxon>Mycosphaerellales</taxon>
        <taxon>Teratosphaeriaceae</taxon>
        <taxon>Friedmanniomyces</taxon>
    </lineage>
</organism>
<comment type="similarity">
    <text evidence="1">Belongs to the helicase family. RecQ subfamily.</text>
</comment>
<gene>
    <name evidence="4" type="ORF">B0A54_17434</name>
</gene>
<feature type="region of interest" description="Disordered" evidence="2">
    <location>
        <begin position="177"/>
        <end position="229"/>
    </location>
</feature>
<dbReference type="GO" id="GO:0000724">
    <property type="term" value="P:double-strand break repair via homologous recombination"/>
    <property type="evidence" value="ECO:0007669"/>
    <property type="project" value="TreeGrafter"/>
</dbReference>
<dbReference type="GO" id="GO:0005737">
    <property type="term" value="C:cytoplasm"/>
    <property type="evidence" value="ECO:0007669"/>
    <property type="project" value="TreeGrafter"/>
</dbReference>
<dbReference type="AlphaFoldDB" id="A0A4U0TTS8"/>
<dbReference type="PROSITE" id="PS51192">
    <property type="entry name" value="HELICASE_ATP_BIND_1"/>
    <property type="match status" value="1"/>
</dbReference>
<name>A0A4U0TTS8_9PEZI</name>
<evidence type="ECO:0000313" key="5">
    <source>
        <dbReference type="Proteomes" id="UP000310066"/>
    </source>
</evidence>
<dbReference type="PANTHER" id="PTHR13710">
    <property type="entry name" value="DNA HELICASE RECQ FAMILY MEMBER"/>
    <property type="match status" value="1"/>
</dbReference>
<dbReference type="GO" id="GO:0005524">
    <property type="term" value="F:ATP binding"/>
    <property type="evidence" value="ECO:0007669"/>
    <property type="project" value="InterPro"/>
</dbReference>
<dbReference type="Pfam" id="PF00270">
    <property type="entry name" value="DEAD"/>
    <property type="match status" value="1"/>
</dbReference>
<dbReference type="EMBL" id="NAJP01000154">
    <property type="protein sequence ID" value="TKA25640.1"/>
    <property type="molecule type" value="Genomic_DNA"/>
</dbReference>
<dbReference type="InterPro" id="IPR011545">
    <property type="entry name" value="DEAD/DEAH_box_helicase_dom"/>
</dbReference>
<proteinExistence type="inferred from homology"/>
<evidence type="ECO:0000256" key="2">
    <source>
        <dbReference type="SAM" id="MobiDB-lite"/>
    </source>
</evidence>
<evidence type="ECO:0000256" key="1">
    <source>
        <dbReference type="ARBA" id="ARBA00005446"/>
    </source>
</evidence>
<dbReference type="GO" id="GO:0009378">
    <property type="term" value="F:four-way junction helicase activity"/>
    <property type="evidence" value="ECO:0007669"/>
    <property type="project" value="TreeGrafter"/>
</dbReference>
<dbReference type="STRING" id="329885.A0A4U0TTS8"/>
<dbReference type="InterPro" id="IPR027417">
    <property type="entry name" value="P-loop_NTPase"/>
</dbReference>
<dbReference type="InterPro" id="IPR014001">
    <property type="entry name" value="Helicase_ATP-bd"/>
</dbReference>
<sequence length="861" mass="95956">MAQELQRHLVPASQQSQRSVIPLVDCPSNVAAVELPASGVAQEPEEELLPIFDHSDVFIPAPMVPASSLGRPKTKLPPIEMIQQRPLTQQPTQQQRPAKLSQDVPVMQSTYTSIPTPQHQHHEARPEPQLQECTAASTTGFSPEELQQTVARATPRKRQLLDESGSYWAKAQATVATLGGKSSPPSEPPRPSIPSGMQGGNPMKSSTTTTLNQRNLGPARQFTTGVPSPKSVLKTRYLSETNALLRRDPLSSYGTRSLHDNESCSDGEFSSLAHGMRSSQLSFHTLASTQSTASEPRKYFAHAGRFTVENSQLPTQAAATATAALTANAPKAAAPSGAEKSTNSKKRRLFNLGVLRKAWLDTRPLLPCCLTWRDSALAAYETTVQEFLKRLSVLIHVSGGQPVRESEFFSMTWRNTQRRRSITLCHDRVMIHVKYHKGQQQTGRHKENIHFLANPVGELLLDYIVYVMPLPQLFLRQQSPKALFSAFLWEKNGKAWTDGQLSRCLKDACTRANIPRLHIANWRQMTVAIKTKFASQIGLFDAEDDDEDAEEMEDDTGAAFGNVWDGLIRMALRASTLWQDFWGVGTILKATKHAKGDPESHLAKRIAMGVYRPRKPWSSETLLGGLQKLYGNVEVDWQSNEQREALVTIMSWTEQIVAVLPTGAGKSLLFMLPCTLPNAGVTVLVVPLVSLYGDMRRRVRAMKIDHLEWQPGEDREAALILVSAEAVSTKDFMEYARRLIAQQRLDRIVIDECHLTVIAAEYRPSIIDLTLIRSLRTQFVYLTATLPPSMRAEFEERNYLHRPTVIRASSNRANIFYMVRKVDARKGSLLEQGAAEAQDAWCDSGLFDHGRDKIIILCPNV</sequence>
<protein>
    <recommendedName>
        <fullName evidence="3">Helicase ATP-binding domain-containing protein</fullName>
    </recommendedName>
</protein>
<dbReference type="PANTHER" id="PTHR13710:SF154">
    <property type="entry name" value="RECQ HELICASE, PUTATIVE (AFU_ORTHOLOGUE AFUA_6G14720)-RELATED"/>
    <property type="match status" value="1"/>
</dbReference>
<dbReference type="GO" id="GO:0003676">
    <property type="term" value="F:nucleic acid binding"/>
    <property type="evidence" value="ECO:0007669"/>
    <property type="project" value="InterPro"/>
</dbReference>
<accession>A0A4U0TTS8</accession>
<feature type="domain" description="Helicase ATP-binding" evidence="3">
    <location>
        <begin position="647"/>
        <end position="804"/>
    </location>
</feature>
<evidence type="ECO:0000313" key="4">
    <source>
        <dbReference type="EMBL" id="TKA25640.1"/>
    </source>
</evidence>
<dbReference type="OrthoDB" id="3894609at2759"/>
<dbReference type="SUPFAM" id="SSF52540">
    <property type="entry name" value="P-loop containing nucleoside triphosphate hydrolases"/>
    <property type="match status" value="1"/>
</dbReference>
<reference evidence="4 5" key="1">
    <citation type="submission" date="2017-03" db="EMBL/GenBank/DDBJ databases">
        <title>Genomes of endolithic fungi from Antarctica.</title>
        <authorList>
            <person name="Coleine C."/>
            <person name="Masonjones S."/>
            <person name="Stajich J.E."/>
        </authorList>
    </citation>
    <scope>NUCLEOTIDE SEQUENCE [LARGE SCALE GENOMIC DNA]</scope>
    <source>
        <strain evidence="4 5">CCFEE 5311</strain>
    </source>
</reference>
<dbReference type="Proteomes" id="UP000310066">
    <property type="component" value="Unassembled WGS sequence"/>
</dbReference>
<dbReference type="GO" id="GO:0005694">
    <property type="term" value="C:chromosome"/>
    <property type="evidence" value="ECO:0007669"/>
    <property type="project" value="TreeGrafter"/>
</dbReference>
<dbReference type="SMART" id="SM00487">
    <property type="entry name" value="DEXDc"/>
    <property type="match status" value="1"/>
</dbReference>
<evidence type="ECO:0000259" key="3">
    <source>
        <dbReference type="PROSITE" id="PS51192"/>
    </source>
</evidence>